<protein>
    <recommendedName>
        <fullName evidence="3">Reverse transcriptase Ty1/copia-type domain-containing protein</fullName>
    </recommendedName>
</protein>
<organism evidence="1 2">
    <name type="scientific">Puccinia coronata f. sp. avenae</name>
    <dbReference type="NCBI Taxonomy" id="200324"/>
    <lineage>
        <taxon>Eukaryota</taxon>
        <taxon>Fungi</taxon>
        <taxon>Dikarya</taxon>
        <taxon>Basidiomycota</taxon>
        <taxon>Pucciniomycotina</taxon>
        <taxon>Pucciniomycetes</taxon>
        <taxon>Pucciniales</taxon>
        <taxon>Pucciniaceae</taxon>
        <taxon>Puccinia</taxon>
    </lineage>
</organism>
<evidence type="ECO:0008006" key="3">
    <source>
        <dbReference type="Google" id="ProtNLM"/>
    </source>
</evidence>
<evidence type="ECO:0000313" key="2">
    <source>
        <dbReference type="Proteomes" id="UP000235388"/>
    </source>
</evidence>
<sequence length="161" mass="17810">MDLLFGVASSVGLLGCLKTALSLVLDLKWNERLASIIKVRIKEVPGIFHLDQPMLVQKIINMTPSAIKTRSPIASTNLLSNQSDGTMDVNYLLRIGCLLYLSQGLQPDITFAVNFLARFSMKPDDSHWAALEHLISYIWYSAQLSLPIIASKTFDEGITTA</sequence>
<evidence type="ECO:0000313" key="1">
    <source>
        <dbReference type="EMBL" id="PLW26790.1"/>
    </source>
</evidence>
<reference evidence="1 2" key="1">
    <citation type="submission" date="2017-11" db="EMBL/GenBank/DDBJ databases">
        <title>De novo assembly and phasing of dikaryotic genomes from two isolates of Puccinia coronata f. sp. avenae, the causal agent of oat crown rust.</title>
        <authorList>
            <person name="Miller M.E."/>
            <person name="Zhang Y."/>
            <person name="Omidvar V."/>
            <person name="Sperschneider J."/>
            <person name="Schwessinger B."/>
            <person name="Raley C."/>
            <person name="Palmer J.M."/>
            <person name="Garnica D."/>
            <person name="Upadhyaya N."/>
            <person name="Rathjen J."/>
            <person name="Taylor J.M."/>
            <person name="Park R.F."/>
            <person name="Dodds P.N."/>
            <person name="Hirsch C.D."/>
            <person name="Kianian S.F."/>
            <person name="Figueroa M."/>
        </authorList>
    </citation>
    <scope>NUCLEOTIDE SEQUENCE [LARGE SCALE GENOMIC DNA]</scope>
    <source>
        <strain evidence="1">12NC29</strain>
    </source>
</reference>
<keyword evidence="2" id="KW-1185">Reference proteome</keyword>
<dbReference type="Proteomes" id="UP000235388">
    <property type="component" value="Unassembled WGS sequence"/>
</dbReference>
<dbReference type="OrthoDB" id="4927525at2759"/>
<dbReference type="AlphaFoldDB" id="A0A2N5TMQ9"/>
<gene>
    <name evidence="1" type="ORF">PCANC_28750</name>
</gene>
<dbReference type="STRING" id="200324.A0A2N5TMQ9"/>
<dbReference type="EMBL" id="PGCJ01000522">
    <property type="protein sequence ID" value="PLW26790.1"/>
    <property type="molecule type" value="Genomic_DNA"/>
</dbReference>
<proteinExistence type="predicted"/>
<accession>A0A2N5TMQ9</accession>
<comment type="caution">
    <text evidence="1">The sequence shown here is derived from an EMBL/GenBank/DDBJ whole genome shotgun (WGS) entry which is preliminary data.</text>
</comment>
<name>A0A2N5TMQ9_9BASI</name>